<dbReference type="RefSeq" id="WP_250918011.1">
    <property type="nucleotide sequence ID" value="NZ_JAMQAW010000004.1"/>
</dbReference>
<feature type="transmembrane region" description="Helical" evidence="1">
    <location>
        <begin position="68"/>
        <end position="91"/>
    </location>
</feature>
<feature type="transmembrane region" description="Helical" evidence="1">
    <location>
        <begin position="25"/>
        <end position="48"/>
    </location>
</feature>
<evidence type="ECO:0000256" key="1">
    <source>
        <dbReference type="SAM" id="Phobius"/>
    </source>
</evidence>
<organism evidence="2 3">
    <name type="scientific">Streptomyces albipurpureus</name>
    <dbReference type="NCBI Taxonomy" id="2897419"/>
    <lineage>
        <taxon>Bacteria</taxon>
        <taxon>Bacillati</taxon>
        <taxon>Actinomycetota</taxon>
        <taxon>Actinomycetes</taxon>
        <taxon>Kitasatosporales</taxon>
        <taxon>Streptomycetaceae</taxon>
        <taxon>Streptomyces</taxon>
    </lineage>
</organism>
<keyword evidence="1" id="KW-1133">Transmembrane helix</keyword>
<feature type="transmembrane region" description="Helical" evidence="1">
    <location>
        <begin position="165"/>
        <end position="184"/>
    </location>
</feature>
<feature type="transmembrane region" description="Helical" evidence="1">
    <location>
        <begin position="191"/>
        <end position="212"/>
    </location>
</feature>
<accession>A0ABT0UGS5</accession>
<evidence type="ECO:0000313" key="3">
    <source>
        <dbReference type="Proteomes" id="UP001431429"/>
    </source>
</evidence>
<name>A0ABT0UGS5_9ACTN</name>
<comment type="caution">
    <text evidence="2">The sequence shown here is derived from an EMBL/GenBank/DDBJ whole genome shotgun (WGS) entry which is preliminary data.</text>
</comment>
<dbReference type="Proteomes" id="UP001431429">
    <property type="component" value="Unassembled WGS sequence"/>
</dbReference>
<dbReference type="InterPro" id="IPR025495">
    <property type="entry name" value="DUF4386"/>
</dbReference>
<gene>
    <name evidence="2" type="ORF">NBG84_04860</name>
</gene>
<sequence length="243" mass="25143">MSVTHPPDRLSDAPTRAAGPRRTAAALLTVEGLLIFVPFAVLGNAIGWPASLDDPAATALPRLLDQEGAVRAGYTVYLLYSVLFLPVAVWTTRALTGGGDSPFSRVAVGFAVASTLARTIGISRWLLAMPGLAEAHGEASDPAVRESVAVQYQVLNDFGGGIGEVLGVSLFAVGWLVCTILAALRSDAAPRWLLIAGFFVAAGLALPLAEIAGADSGAATSVGTSLLHLWFLAAAAALFRRPR</sequence>
<proteinExistence type="predicted"/>
<feature type="transmembrane region" description="Helical" evidence="1">
    <location>
        <begin position="103"/>
        <end position="127"/>
    </location>
</feature>
<feature type="transmembrane region" description="Helical" evidence="1">
    <location>
        <begin position="218"/>
        <end position="239"/>
    </location>
</feature>
<keyword evidence="1" id="KW-0812">Transmembrane</keyword>
<dbReference type="EMBL" id="JAMQAW010000004">
    <property type="protein sequence ID" value="MCM2387645.1"/>
    <property type="molecule type" value="Genomic_DNA"/>
</dbReference>
<protein>
    <submittedName>
        <fullName evidence="2">DUF4386 domain-containing protein</fullName>
    </submittedName>
</protein>
<evidence type="ECO:0000313" key="2">
    <source>
        <dbReference type="EMBL" id="MCM2387645.1"/>
    </source>
</evidence>
<keyword evidence="3" id="KW-1185">Reference proteome</keyword>
<reference evidence="2" key="1">
    <citation type="submission" date="2022-06" db="EMBL/GenBank/DDBJ databases">
        <title>Genome public.</title>
        <authorList>
            <person name="Sun Q."/>
        </authorList>
    </citation>
    <scope>NUCLEOTIDE SEQUENCE</scope>
    <source>
        <strain evidence="2">CWNU-1</strain>
    </source>
</reference>
<keyword evidence="1" id="KW-0472">Membrane</keyword>
<dbReference type="Pfam" id="PF14329">
    <property type="entry name" value="DUF4386"/>
    <property type="match status" value="1"/>
</dbReference>